<dbReference type="EMBL" id="ML121566">
    <property type="protein sequence ID" value="RPB20885.1"/>
    <property type="molecule type" value="Genomic_DNA"/>
</dbReference>
<dbReference type="InterPro" id="IPR041679">
    <property type="entry name" value="DNA2/NAM7-like_C"/>
</dbReference>
<feature type="domain" description="RZ-type" evidence="9">
    <location>
        <begin position="1763"/>
        <end position="1838"/>
    </location>
</feature>
<dbReference type="InterPro" id="IPR000967">
    <property type="entry name" value="Znf_NFX1"/>
</dbReference>
<keyword evidence="7" id="KW-0862">Zinc</keyword>
<evidence type="ECO:0000313" key="11">
    <source>
        <dbReference type="Proteomes" id="UP000267821"/>
    </source>
</evidence>
<dbReference type="GO" id="GO:0005737">
    <property type="term" value="C:cytoplasm"/>
    <property type="evidence" value="ECO:0007669"/>
    <property type="project" value="UniProtKB-SubCell"/>
</dbReference>
<evidence type="ECO:0000256" key="4">
    <source>
        <dbReference type="ARBA" id="ARBA00022737"/>
    </source>
</evidence>
<dbReference type="GO" id="GO:0002376">
    <property type="term" value="P:immune system process"/>
    <property type="evidence" value="ECO:0007669"/>
    <property type="project" value="UniProtKB-KW"/>
</dbReference>
<name>A0A3N4LSB7_9PEZI</name>
<keyword evidence="11" id="KW-1185">Reference proteome</keyword>
<evidence type="ECO:0000256" key="2">
    <source>
        <dbReference type="ARBA" id="ARBA00022490"/>
    </source>
</evidence>
<dbReference type="InParanoid" id="A0A3N4LSB7"/>
<keyword evidence="5" id="KW-0863">Zinc-finger</keyword>
<dbReference type="InterPro" id="IPR041677">
    <property type="entry name" value="DNA2/NAM7_AAA_11"/>
</dbReference>
<protein>
    <recommendedName>
        <fullName evidence="9">RZ-type domain-containing protein</fullName>
    </recommendedName>
</protein>
<dbReference type="PANTHER" id="PTHR10887">
    <property type="entry name" value="DNA2/NAM7 HELICASE FAMILY"/>
    <property type="match status" value="1"/>
</dbReference>
<dbReference type="CDD" id="cd17936">
    <property type="entry name" value="EEXXEc_NFX1"/>
    <property type="match status" value="1"/>
</dbReference>
<dbReference type="Pfam" id="PF13086">
    <property type="entry name" value="AAA_11"/>
    <property type="match status" value="1"/>
</dbReference>
<keyword evidence="6" id="KW-0547">Nucleotide-binding</keyword>
<dbReference type="PROSITE" id="PS51981">
    <property type="entry name" value="ZF_RZ"/>
    <property type="match status" value="1"/>
</dbReference>
<evidence type="ECO:0000313" key="10">
    <source>
        <dbReference type="EMBL" id="RPB20885.1"/>
    </source>
</evidence>
<organism evidence="10 11">
    <name type="scientific">Terfezia boudieri ATCC MYA-4762</name>
    <dbReference type="NCBI Taxonomy" id="1051890"/>
    <lineage>
        <taxon>Eukaryota</taxon>
        <taxon>Fungi</taxon>
        <taxon>Dikarya</taxon>
        <taxon>Ascomycota</taxon>
        <taxon>Pezizomycotina</taxon>
        <taxon>Pezizomycetes</taxon>
        <taxon>Pezizales</taxon>
        <taxon>Pezizaceae</taxon>
        <taxon>Terfezia</taxon>
    </lineage>
</organism>
<keyword evidence="2" id="KW-0963">Cytoplasm</keyword>
<evidence type="ECO:0000256" key="5">
    <source>
        <dbReference type="ARBA" id="ARBA00022771"/>
    </source>
</evidence>
<proteinExistence type="predicted"/>
<keyword evidence="6" id="KW-0067">ATP-binding</keyword>
<dbReference type="Pfam" id="PF13087">
    <property type="entry name" value="AAA_12"/>
    <property type="match status" value="1"/>
</dbReference>
<dbReference type="Gene3D" id="3.40.50.300">
    <property type="entry name" value="P-loop containing nucleotide triphosphate hydrolases"/>
    <property type="match status" value="2"/>
</dbReference>
<dbReference type="PANTHER" id="PTHR10887:SF445">
    <property type="entry name" value="NFX1-TYPE ZINC FINGER-CONTAINING PROTEIN 1"/>
    <property type="match status" value="1"/>
</dbReference>
<evidence type="ECO:0000256" key="7">
    <source>
        <dbReference type="ARBA" id="ARBA00022833"/>
    </source>
</evidence>
<keyword evidence="6" id="KW-0378">Hydrolase</keyword>
<dbReference type="Pfam" id="PF20173">
    <property type="entry name" value="ZnF_RZ-type"/>
    <property type="match status" value="1"/>
</dbReference>
<dbReference type="GO" id="GO:0031380">
    <property type="term" value="C:nuclear RNA-directed RNA polymerase complex"/>
    <property type="evidence" value="ECO:0007669"/>
    <property type="project" value="TreeGrafter"/>
</dbReference>
<dbReference type="InterPro" id="IPR047187">
    <property type="entry name" value="SF1_C_Upf1"/>
</dbReference>
<keyword evidence="3" id="KW-0479">Metal-binding</keyword>
<keyword evidence="4" id="KW-0677">Repeat</keyword>
<evidence type="ECO:0000256" key="3">
    <source>
        <dbReference type="ARBA" id="ARBA00022723"/>
    </source>
</evidence>
<dbReference type="GO" id="GO:0008270">
    <property type="term" value="F:zinc ion binding"/>
    <property type="evidence" value="ECO:0007669"/>
    <property type="project" value="UniProtKB-KW"/>
</dbReference>
<dbReference type="GO" id="GO:0004386">
    <property type="term" value="F:helicase activity"/>
    <property type="evidence" value="ECO:0007669"/>
    <property type="project" value="InterPro"/>
</dbReference>
<dbReference type="Proteomes" id="UP000267821">
    <property type="component" value="Unassembled WGS sequence"/>
</dbReference>
<evidence type="ECO:0000256" key="8">
    <source>
        <dbReference type="ARBA" id="ARBA00022859"/>
    </source>
</evidence>
<evidence type="ECO:0000259" key="9">
    <source>
        <dbReference type="PROSITE" id="PS51981"/>
    </source>
</evidence>
<accession>A0A3N4LSB7</accession>
<keyword evidence="8" id="KW-0391">Immunity</keyword>
<sequence>MERFLDGAMRILDIGSTETIQQLIRELATDRGLSRIRQVVEAEFVLGYSPSNLSFKRHCFPLLRILAHEELRASLVLESEVGTLFNFVYGPGGRRGTTFFSRVAQSLASAADSGDRELVDNTVHTASLALFNTLNLNHAAAVQDDFKGIVLQLEELLGPEPHASSPSAAFHFRTSQHVIGRIKILLKIADALPAAAVRKPAAVIGVSIDPNQVDFPGELSREGPRHDNDHAEVAKIKILPTSEEINSHRNEFIPQRSLGYPHHLEGISRVLDFQFRLLREDTSGQIREAVRTVIHMWDELVGVKMGGKDAKKLKSLTHNVRTLVYQNARFETVRCTNRDGIIFTASFDQPTKVQALKATARKEWWERARYLAVGSLLCLVDAHKRATFLVVCERKVIAADYKRQNKGNEAEATGNDDLASDPNRARITLRFAQEIAREDVESIFLSTASQVLVEFPGLLFASFSPILKSLQQISKDGSVPFANWLAPSPTLTYAPDPNSRQNVEVPPPLYMTKPGAVLKLDSITNGKPMTYSIGCDLGAMQLEEATTLDHGQCEALLASFSKELTLIQGPPGTGKSYLGVQLVKVLLANREVTEIGPIICVCYTNHALDQFLEHLLEEGIKNIVRVGSRSKSDRVQAKSLYLLAQQEDQTKEERIRRAKARDELVEIEKSITAACNQLYEPASPATLKMFLQEAYPIAFMDIFGEDNEDDDGERQCLFEYWSDELKEKATQDLLEAAEEHTKERQLLGRQQSEQERRCLQKSHVVGLTTTGFAGHADLIRSLTSKVLICEEAGEVLEGHILTALLPNMEHAILIGDHLQLRPQIMKHEFSIENPKGGQLYGLNTSLFERLVEVERFGGKRFPIAKLDTQRRMYPSIANLVRNTLYPDLRDHPSTKAHPEVPGMAKRLFWMDHRHLEASEDKLELIQTSHANEFEADIVVGLGAYKSGEIAVLAPYLRQLFILRRKLATTFEKGALLSEVRVATVDNFQGEEAKVIIISLVRSNQRNKCGFLKTSNRINVLLSRARDGMYIIGNAETCGQVDMWKKVITMFEKDNIIDKHLQLCCARHPEKPIFVTQPEDFHMLSPEGGCNERCQWRLECGHPCLNKCHSELLHENTLCLERCNRTFKYCDHPCPKICGDPCLKCQVEVPGVQLSCGHTPSKLRCHQLQEIHQVRCTELMEKKLDVCGHETTMQCGEDPKAYVCRKMCQGELPCGHKCKSVCSSCTRRSANGTGKTTTHGPCRIVCGRNYSTCPHSCKDFCHGEVKCAPCSQPCAIRCDHSICGKLCREPCAPCPERCTWGCKHRKHCDMPCAVPCNINPCSERCDQQLDCGHQCPSVCGETCPPAGFCQDCAPPDLLARQVDLITLETYAEVDLDLDPIIVPKCGHFYAMSTYDRHMGMENAYRMTPDGRIIGPRALDGSEAREDRDPDEPAEKLVVRACPDCRAPLRDLHRYNRIVKVAYLDESTRRFCTIAQANYLKLYKEVSDAQDRLVAERGQFLYRLSNHGTKRAVPENRFPQAVEERIQVNNGLLNKIWAFAWTVVEEEQPYVRVRDLVLSKRRRDPGGSNISARDGPTTSTAYVMDSSVVQLGFRLKAYNLFNEFRWDTLWDLHSIAESDKADKATQRKLRRRIILEIPGAYDLCTDIINECRIANLGKYEVEARVCRARLVALYRITSMALDLLLTALEGVNATTAASLAAANQELQPATRAAHLTSEESIQKEKQSLDRCNDLCAQLPGTVGPMKAKVDEARKLLGGMTFYSPVSAEEKEAVYRAMSTEFSSTGRWYTCQNGHPFTIGDCGAPRQLATCPECGARIGGSTSGLASGVRRDNDFAELDQRIGRLRLW</sequence>
<dbReference type="InterPro" id="IPR046439">
    <property type="entry name" value="ZF_RZ_dom"/>
</dbReference>
<keyword evidence="6" id="KW-0347">Helicase</keyword>
<dbReference type="InterPro" id="IPR045055">
    <property type="entry name" value="DNA2/NAM7-like"/>
</dbReference>
<evidence type="ECO:0000256" key="1">
    <source>
        <dbReference type="ARBA" id="ARBA00004496"/>
    </source>
</evidence>
<dbReference type="OrthoDB" id="2423195at2759"/>
<reference evidence="10 11" key="1">
    <citation type="journal article" date="2018" name="Nat. Ecol. Evol.">
        <title>Pezizomycetes genomes reveal the molecular basis of ectomycorrhizal truffle lifestyle.</title>
        <authorList>
            <person name="Murat C."/>
            <person name="Payen T."/>
            <person name="Noel B."/>
            <person name="Kuo A."/>
            <person name="Morin E."/>
            <person name="Chen J."/>
            <person name="Kohler A."/>
            <person name="Krizsan K."/>
            <person name="Balestrini R."/>
            <person name="Da Silva C."/>
            <person name="Montanini B."/>
            <person name="Hainaut M."/>
            <person name="Levati E."/>
            <person name="Barry K.W."/>
            <person name="Belfiori B."/>
            <person name="Cichocki N."/>
            <person name="Clum A."/>
            <person name="Dockter R.B."/>
            <person name="Fauchery L."/>
            <person name="Guy J."/>
            <person name="Iotti M."/>
            <person name="Le Tacon F."/>
            <person name="Lindquist E.A."/>
            <person name="Lipzen A."/>
            <person name="Malagnac F."/>
            <person name="Mello A."/>
            <person name="Molinier V."/>
            <person name="Miyauchi S."/>
            <person name="Poulain J."/>
            <person name="Riccioni C."/>
            <person name="Rubini A."/>
            <person name="Sitrit Y."/>
            <person name="Splivallo R."/>
            <person name="Traeger S."/>
            <person name="Wang M."/>
            <person name="Zifcakova L."/>
            <person name="Wipf D."/>
            <person name="Zambonelli A."/>
            <person name="Paolocci F."/>
            <person name="Nowrousian M."/>
            <person name="Ottonello S."/>
            <person name="Baldrian P."/>
            <person name="Spatafora J.W."/>
            <person name="Henrissat B."/>
            <person name="Nagy L.G."/>
            <person name="Aury J.M."/>
            <person name="Wincker P."/>
            <person name="Grigoriev I.V."/>
            <person name="Bonfante P."/>
            <person name="Martin F.M."/>
        </authorList>
    </citation>
    <scope>NUCLEOTIDE SEQUENCE [LARGE SCALE GENOMIC DNA]</scope>
    <source>
        <strain evidence="10 11">ATCC MYA-4762</strain>
    </source>
</reference>
<dbReference type="SMART" id="SM00438">
    <property type="entry name" value="ZnF_NFX"/>
    <property type="match status" value="5"/>
</dbReference>
<dbReference type="CDD" id="cd18808">
    <property type="entry name" value="SF1_C_Upf1"/>
    <property type="match status" value="1"/>
</dbReference>
<gene>
    <name evidence="10" type="ORF">L211DRAFT_858566</name>
</gene>
<evidence type="ECO:0000256" key="6">
    <source>
        <dbReference type="ARBA" id="ARBA00022806"/>
    </source>
</evidence>
<dbReference type="STRING" id="1051890.A0A3N4LSB7"/>
<comment type="subcellular location">
    <subcellularLocation>
        <location evidence="1">Cytoplasm</location>
    </subcellularLocation>
</comment>
<dbReference type="SUPFAM" id="SSF52540">
    <property type="entry name" value="P-loop containing nucleoside triphosphate hydrolases"/>
    <property type="match status" value="1"/>
</dbReference>
<dbReference type="InterPro" id="IPR027417">
    <property type="entry name" value="P-loop_NTPase"/>
</dbReference>
<dbReference type="GO" id="GO:0031048">
    <property type="term" value="P:regulatory ncRNA-mediated heterochromatin formation"/>
    <property type="evidence" value="ECO:0007669"/>
    <property type="project" value="TreeGrafter"/>
</dbReference>
<dbReference type="CDD" id="cd06008">
    <property type="entry name" value="NF-X1-zinc-finger"/>
    <property type="match status" value="1"/>
</dbReference>